<name>A0A4Y7KX57_PAPSO</name>
<protein>
    <submittedName>
        <fullName evidence="1">Uncharacterized protein</fullName>
    </submittedName>
</protein>
<sequence>MSLIPFLLHSILQSSYPAPAISLSFTHSSLSRIPPESRHQHQISFPVHPMALRAPFLNCSATAIICYTNLQLHIPIGHQPTIIPTQPSQHQLNSPPLPFSSQNHWNLFFLHLQLNSSILIQFSASPPVKPIVNTHQAADAIRPYLPCSCYCTCNILDLQSFFPLQFSATQHQSTSNLHSSHCTCNSELNCSQQSTIFLLHLQCNCNSLPWQLPPVPTQL</sequence>
<evidence type="ECO:0000313" key="2">
    <source>
        <dbReference type="Proteomes" id="UP000316621"/>
    </source>
</evidence>
<dbReference type="Proteomes" id="UP000316621">
    <property type="component" value="Chromosome 9"/>
</dbReference>
<organism evidence="1 2">
    <name type="scientific">Papaver somniferum</name>
    <name type="common">Opium poppy</name>
    <dbReference type="NCBI Taxonomy" id="3469"/>
    <lineage>
        <taxon>Eukaryota</taxon>
        <taxon>Viridiplantae</taxon>
        <taxon>Streptophyta</taxon>
        <taxon>Embryophyta</taxon>
        <taxon>Tracheophyta</taxon>
        <taxon>Spermatophyta</taxon>
        <taxon>Magnoliopsida</taxon>
        <taxon>Ranunculales</taxon>
        <taxon>Papaveraceae</taxon>
        <taxon>Papaveroideae</taxon>
        <taxon>Papaver</taxon>
    </lineage>
</organism>
<keyword evidence="2" id="KW-1185">Reference proteome</keyword>
<evidence type="ECO:0000313" key="1">
    <source>
        <dbReference type="EMBL" id="RZC77486.1"/>
    </source>
</evidence>
<dbReference type="EMBL" id="CM010723">
    <property type="protein sequence ID" value="RZC77486.1"/>
    <property type="molecule type" value="Genomic_DNA"/>
</dbReference>
<dbReference type="AlphaFoldDB" id="A0A4Y7KX57"/>
<dbReference type="Gramene" id="RZC77486">
    <property type="protein sequence ID" value="RZC77486"/>
    <property type="gene ID" value="C5167_001652"/>
</dbReference>
<gene>
    <name evidence="1" type="ORF">C5167_001652</name>
</gene>
<accession>A0A4Y7KX57</accession>
<reference evidence="1 2" key="1">
    <citation type="journal article" date="2018" name="Science">
        <title>The opium poppy genome and morphinan production.</title>
        <authorList>
            <person name="Guo L."/>
            <person name="Winzer T."/>
            <person name="Yang X."/>
            <person name="Li Y."/>
            <person name="Ning Z."/>
            <person name="He Z."/>
            <person name="Teodor R."/>
            <person name="Lu Y."/>
            <person name="Bowser T.A."/>
            <person name="Graham I.A."/>
            <person name="Ye K."/>
        </authorList>
    </citation>
    <scope>NUCLEOTIDE SEQUENCE [LARGE SCALE GENOMIC DNA]</scope>
    <source>
        <strain evidence="2">cv. HN1</strain>
        <tissue evidence="1">Leaves</tissue>
    </source>
</reference>
<proteinExistence type="predicted"/>